<reference evidence="11" key="2">
    <citation type="submission" date="2025-09" db="UniProtKB">
        <authorList>
            <consortium name="Ensembl"/>
        </authorList>
    </citation>
    <scope>IDENTIFICATION</scope>
</reference>
<dbReference type="Ensembl" id="ENSMMOT00000026033.1">
    <property type="protein sequence ID" value="ENSMMOP00000025600.1"/>
    <property type="gene ID" value="ENSMMOG00000019398.1"/>
</dbReference>
<dbReference type="PROSITE" id="PS50240">
    <property type="entry name" value="TRYPSIN_DOM"/>
    <property type="match status" value="1"/>
</dbReference>
<organism evidence="11 12">
    <name type="scientific">Mola mola</name>
    <name type="common">Ocean sunfish</name>
    <name type="synonym">Tetraodon mola</name>
    <dbReference type="NCBI Taxonomy" id="94237"/>
    <lineage>
        <taxon>Eukaryota</taxon>
        <taxon>Metazoa</taxon>
        <taxon>Chordata</taxon>
        <taxon>Craniata</taxon>
        <taxon>Vertebrata</taxon>
        <taxon>Euteleostomi</taxon>
        <taxon>Actinopterygii</taxon>
        <taxon>Neopterygii</taxon>
        <taxon>Teleostei</taxon>
        <taxon>Neoteleostei</taxon>
        <taxon>Acanthomorphata</taxon>
        <taxon>Eupercaria</taxon>
        <taxon>Tetraodontiformes</taxon>
        <taxon>Molidae</taxon>
        <taxon>Mola</taxon>
    </lineage>
</organism>
<dbReference type="Gene3D" id="2.60.120.290">
    <property type="entry name" value="Spermadhesin, CUB domain"/>
    <property type="match status" value="1"/>
</dbReference>
<evidence type="ECO:0000256" key="7">
    <source>
        <dbReference type="RuleBase" id="RU363034"/>
    </source>
</evidence>
<protein>
    <submittedName>
        <fullName evidence="11">Uncharacterized protein</fullName>
    </submittedName>
</protein>
<evidence type="ECO:0000259" key="9">
    <source>
        <dbReference type="PROSITE" id="PS01180"/>
    </source>
</evidence>
<dbReference type="SMART" id="SM00020">
    <property type="entry name" value="Tryp_SPc"/>
    <property type="match status" value="1"/>
</dbReference>
<dbReference type="SUPFAM" id="SSF49854">
    <property type="entry name" value="Spermadhesin, CUB domain"/>
    <property type="match status" value="1"/>
</dbReference>
<keyword evidence="3 7" id="KW-0720">Serine protease</keyword>
<feature type="domain" description="Peptidase S1" evidence="10">
    <location>
        <begin position="73"/>
        <end position="321"/>
    </location>
</feature>
<dbReference type="FunFam" id="2.40.10.10:FF:000004">
    <property type="entry name" value="Tryptase gamma 1"/>
    <property type="match status" value="1"/>
</dbReference>
<evidence type="ECO:0000256" key="5">
    <source>
        <dbReference type="ARBA" id="ARBA00024195"/>
    </source>
</evidence>
<accession>A0A3Q3XB58</accession>
<dbReference type="PROSITE" id="PS00134">
    <property type="entry name" value="TRYPSIN_HIS"/>
    <property type="match status" value="1"/>
</dbReference>
<dbReference type="InterPro" id="IPR001314">
    <property type="entry name" value="Peptidase_S1A"/>
</dbReference>
<dbReference type="InterPro" id="IPR018114">
    <property type="entry name" value="TRYPSIN_HIS"/>
</dbReference>
<dbReference type="InterPro" id="IPR001254">
    <property type="entry name" value="Trypsin_dom"/>
</dbReference>
<evidence type="ECO:0000256" key="8">
    <source>
        <dbReference type="SAM" id="Phobius"/>
    </source>
</evidence>
<sequence>APIITFSSLGILSTTSSNSLQNFSFSSISQPTCGALTTDNIHPHTYNFQLHTHDLSDLFHLYNNLCILLLQDQVSLQKRGSHFCGGAILTDRWVMTAAHCIASLSRYCFVYMNVVVGEFDQRIDDEEQQVFLIQSVVVHEKYHHASPMSYDIALIKLDKHIQLGARVHPICLPLPDEIVPPATSCIVGGWGRVREKGRLPAVLREVHLDLVDPAKCKYLLQTVKGSTPNQRPGRPQPAMTVLCAGPERGGRDACQGDSGGPLVCPAGSGSGHWVVLGVASWGKGCGRSWSNNSSRHPSRRGSPGVFTDVRLLLPWIKRKLREGKLMSLTSPKSSEEGLWGLRVHIVHETQHFIRIVRHSTYYNNLMPATRFRKVGAFLLQLFWKLCCNNACASVCACAQSGCGTVVLAKDQSVVHSPNYPQFYNHDCALRINVSFLFIPAVFCSIFTACTTIRGVFVMCCVAVLCGGSVPPPVLSYHSVMVLQFMSDNSVAHRGFSATLTYISHTGVSMILTVKFWAIDRGLQRLGPRIPDESPWDSTA</sequence>
<keyword evidence="12" id="KW-1185">Reference proteome</keyword>
<evidence type="ECO:0000256" key="1">
    <source>
        <dbReference type="ARBA" id="ARBA00022670"/>
    </source>
</evidence>
<evidence type="ECO:0000256" key="4">
    <source>
        <dbReference type="ARBA" id="ARBA00023157"/>
    </source>
</evidence>
<evidence type="ECO:0000313" key="11">
    <source>
        <dbReference type="Ensembl" id="ENSMMOP00000025600.1"/>
    </source>
</evidence>
<dbReference type="Proteomes" id="UP000261620">
    <property type="component" value="Unplaced"/>
</dbReference>
<dbReference type="PRINTS" id="PR00722">
    <property type="entry name" value="CHYMOTRYPSIN"/>
</dbReference>
<dbReference type="Pfam" id="PF00089">
    <property type="entry name" value="Trypsin"/>
    <property type="match status" value="1"/>
</dbReference>
<dbReference type="InterPro" id="IPR009003">
    <property type="entry name" value="Peptidase_S1_PA"/>
</dbReference>
<reference evidence="11" key="1">
    <citation type="submission" date="2025-08" db="UniProtKB">
        <authorList>
            <consortium name="Ensembl"/>
        </authorList>
    </citation>
    <scope>IDENTIFICATION</scope>
</reference>
<keyword evidence="4" id="KW-1015">Disulfide bond</keyword>
<comment type="caution">
    <text evidence="6">Lacks conserved residue(s) required for the propagation of feature annotation.</text>
</comment>
<evidence type="ECO:0000256" key="3">
    <source>
        <dbReference type="ARBA" id="ARBA00022825"/>
    </source>
</evidence>
<dbReference type="InterPro" id="IPR000859">
    <property type="entry name" value="CUB_dom"/>
</dbReference>
<keyword evidence="8" id="KW-1133">Transmembrane helix</keyword>
<dbReference type="GO" id="GO:0004252">
    <property type="term" value="F:serine-type endopeptidase activity"/>
    <property type="evidence" value="ECO:0007669"/>
    <property type="project" value="InterPro"/>
</dbReference>
<dbReference type="InterPro" id="IPR043504">
    <property type="entry name" value="Peptidase_S1_PA_chymotrypsin"/>
</dbReference>
<dbReference type="PROSITE" id="PS00135">
    <property type="entry name" value="TRYPSIN_SER"/>
    <property type="match status" value="1"/>
</dbReference>
<dbReference type="InterPro" id="IPR035914">
    <property type="entry name" value="Sperma_CUB_dom_sf"/>
</dbReference>
<dbReference type="STRING" id="94237.ENSMMOP00000025600"/>
<name>A0A3Q3XB58_MOLML</name>
<feature type="transmembrane region" description="Helical" evidence="8">
    <location>
        <begin position="429"/>
        <end position="448"/>
    </location>
</feature>
<evidence type="ECO:0000259" key="10">
    <source>
        <dbReference type="PROSITE" id="PS50240"/>
    </source>
</evidence>
<feature type="domain" description="CUB" evidence="9">
    <location>
        <begin position="402"/>
        <end position="502"/>
    </location>
</feature>
<dbReference type="CDD" id="cd00041">
    <property type="entry name" value="CUB"/>
    <property type="match status" value="1"/>
</dbReference>
<keyword evidence="8" id="KW-0812">Transmembrane</keyword>
<comment type="similarity">
    <text evidence="5">Belongs to the peptidase S1 family. CLIP subfamily.</text>
</comment>
<dbReference type="FunFam" id="2.40.10.10:FF:000002">
    <property type="entry name" value="Transmembrane protease serine"/>
    <property type="match status" value="1"/>
</dbReference>
<proteinExistence type="inferred from homology"/>
<feature type="transmembrane region" description="Helical" evidence="8">
    <location>
        <begin position="455"/>
        <end position="474"/>
    </location>
</feature>
<dbReference type="PANTHER" id="PTHR24252">
    <property type="entry name" value="ACROSIN-RELATED"/>
    <property type="match status" value="1"/>
</dbReference>
<dbReference type="PROSITE" id="PS01180">
    <property type="entry name" value="CUB"/>
    <property type="match status" value="1"/>
</dbReference>
<feature type="transmembrane region" description="Helical" evidence="8">
    <location>
        <begin position="494"/>
        <end position="518"/>
    </location>
</feature>
<evidence type="ECO:0000256" key="6">
    <source>
        <dbReference type="PROSITE-ProRule" id="PRU00059"/>
    </source>
</evidence>
<dbReference type="GO" id="GO:0006508">
    <property type="term" value="P:proteolysis"/>
    <property type="evidence" value="ECO:0007669"/>
    <property type="project" value="UniProtKB-KW"/>
</dbReference>
<dbReference type="AlphaFoldDB" id="A0A3Q3XB58"/>
<dbReference type="SUPFAM" id="SSF50494">
    <property type="entry name" value="Trypsin-like serine proteases"/>
    <property type="match status" value="1"/>
</dbReference>
<evidence type="ECO:0000256" key="2">
    <source>
        <dbReference type="ARBA" id="ARBA00022801"/>
    </source>
</evidence>
<dbReference type="CDD" id="cd00190">
    <property type="entry name" value="Tryp_SPc"/>
    <property type="match status" value="1"/>
</dbReference>
<keyword evidence="8" id="KW-0472">Membrane</keyword>
<keyword evidence="2 7" id="KW-0378">Hydrolase</keyword>
<dbReference type="Gene3D" id="2.40.10.10">
    <property type="entry name" value="Trypsin-like serine proteases"/>
    <property type="match status" value="1"/>
</dbReference>
<dbReference type="InterPro" id="IPR033116">
    <property type="entry name" value="TRYPSIN_SER"/>
</dbReference>
<dbReference type="PANTHER" id="PTHR24252:SF7">
    <property type="entry name" value="HYALIN"/>
    <property type="match status" value="1"/>
</dbReference>
<evidence type="ECO:0000313" key="12">
    <source>
        <dbReference type="Proteomes" id="UP000261620"/>
    </source>
</evidence>
<keyword evidence="1 7" id="KW-0645">Protease</keyword>